<dbReference type="Proteomes" id="UP000177325">
    <property type="component" value="Unassembled WGS sequence"/>
</dbReference>
<sequence length="1146" mass="126908">MSAESLTNAPERNELEEDAAIEAEAIMAQARAQHNKLEKHISQIPADEVDDIVALAQVFDEALTKLNEIHQSIISGDPIDLESELVELRKFSEVLDSAQKSIFELTTKIDTLPPADEPDTIPAPVEDMSPTNQAVEIKTEAPVKERPVVQAAPARKRVKLHDQHVKDLRVLQLTSENPFEILLADAPEDKRRPKKTLLDLQKDIKTAFEAERIPKAEADAFFAESGVFELQRNEIKSLLALLNSEVNNTKNRNNTKSAEYREKINEAYMQIRNEALALVMTSRADKAERRQNQEDGPSLSQRGIEDIKGDIDTARFYLDELSQRHVGNDEFLASSEYKRVVGIFKLADDCNDPDSNILNHKLETYLAGLWPALDELTNKFTVGAGAESSDPAVPESEDNTASAEPDVDLGKSEPVISELAEPDLPKASSYELAVLAPSERTIQREKSLEAKQELRDVKKRYYDALEVYQNEANSRSLFAKIKSLGIKPDLPEAVKALEAEYLARRKDYAHELDARLGQRGEKFELSQDDMKRAFARKFILRPQEELLKLQESNFLSPEAQGRIKRIAAVLAKNRWAVRAGSVALAGVLGAASGGTVLAFAGAAGLQGIKIASSAGAATLTGGITNILTQKLVVDKTAANLKKTTENVETNFNIEGMGALAGELIRDTERNIAAENFQKFTTVVGGGWAGYATGSGISNYVPEVVNGAGLSAEALGKLETSKIVPKVIDTPETSKLGVTIEASAQPTFVKDIALPFDSREGGLVYEHHVKDVSFGPEFKPAALTDADTKALNSFMRVKLDDILSDKPNTPVPEVERQLQAAIQKSFGDSRWWSDAPIKSVDIGKLEVVLVSGNPSAPNIINGEYVVQKGDTLWEIAEDKFKDQLKDLEPNERKEVLGRLFERVKADSGLVESLSLDSNNIDKIYAGEKIELGGLQSELTQVLEDREIIEQFRTSGPLSVEADGGVKSVPITVVEKPIPGGTEVFVDNGHSYTEATPAKPVITPEITTSTKSFYETAPQHVRDEIRQHFASPRDFEGAVERAADRVSSRAYDFLDTSFNNYESPYNLVREMTLERFENEIMTKSNPELRFFLAENKIKYEAFLEWQDKIKELRNNIPHTKTDTIGSMFEQSVFQDKVTEQANRNLYRN</sequence>
<dbReference type="InterPro" id="IPR018392">
    <property type="entry name" value="LysM"/>
</dbReference>
<dbReference type="CDD" id="cd00118">
    <property type="entry name" value="LysM"/>
    <property type="match status" value="1"/>
</dbReference>
<feature type="region of interest" description="Disordered" evidence="2">
    <location>
        <begin position="384"/>
        <end position="409"/>
    </location>
</feature>
<protein>
    <recommendedName>
        <fullName evidence="5">LysM domain-containing protein</fullName>
    </recommendedName>
</protein>
<evidence type="ECO:0000313" key="4">
    <source>
        <dbReference type="Proteomes" id="UP000177325"/>
    </source>
</evidence>
<keyword evidence="1" id="KW-0175">Coiled coil</keyword>
<evidence type="ECO:0000313" key="3">
    <source>
        <dbReference type="EMBL" id="OGG85208.1"/>
    </source>
</evidence>
<dbReference type="EMBL" id="MFMM01000001">
    <property type="protein sequence ID" value="OGG85208.1"/>
    <property type="molecule type" value="Genomic_DNA"/>
</dbReference>
<reference evidence="3 4" key="1">
    <citation type="journal article" date="2016" name="Nat. Commun.">
        <title>Thousands of microbial genomes shed light on interconnected biogeochemical processes in an aquifer system.</title>
        <authorList>
            <person name="Anantharaman K."/>
            <person name="Brown C.T."/>
            <person name="Hug L.A."/>
            <person name="Sharon I."/>
            <person name="Castelle C.J."/>
            <person name="Probst A.J."/>
            <person name="Thomas B.C."/>
            <person name="Singh A."/>
            <person name="Wilkins M.J."/>
            <person name="Karaoz U."/>
            <person name="Brodie E.L."/>
            <person name="Williams K.H."/>
            <person name="Hubbard S.S."/>
            <person name="Banfield J.F."/>
        </authorList>
    </citation>
    <scope>NUCLEOTIDE SEQUENCE [LARGE SCALE GENOMIC DNA]</scope>
</reference>
<feature type="compositionally biased region" description="Basic and acidic residues" evidence="2">
    <location>
        <begin position="284"/>
        <end position="293"/>
    </location>
</feature>
<dbReference type="Gene3D" id="3.10.350.10">
    <property type="entry name" value="LysM domain"/>
    <property type="match status" value="1"/>
</dbReference>
<feature type="coiled-coil region" evidence="1">
    <location>
        <begin position="232"/>
        <end position="259"/>
    </location>
</feature>
<organism evidence="3 4">
    <name type="scientific">Candidatus Kaiserbacteria bacterium RIFCSPLOWO2_12_FULL_45_26</name>
    <dbReference type="NCBI Taxonomy" id="1798525"/>
    <lineage>
        <taxon>Bacteria</taxon>
        <taxon>Candidatus Kaiseribacteriota</taxon>
    </lineage>
</organism>
<evidence type="ECO:0000256" key="2">
    <source>
        <dbReference type="SAM" id="MobiDB-lite"/>
    </source>
</evidence>
<evidence type="ECO:0008006" key="5">
    <source>
        <dbReference type="Google" id="ProtNLM"/>
    </source>
</evidence>
<proteinExistence type="predicted"/>
<dbReference type="STRING" id="1798525.A3G90_04090"/>
<comment type="caution">
    <text evidence="3">The sequence shown here is derived from an EMBL/GenBank/DDBJ whole genome shotgun (WGS) entry which is preliminary data.</text>
</comment>
<gene>
    <name evidence="3" type="ORF">A3G90_04090</name>
</gene>
<feature type="region of interest" description="Disordered" evidence="2">
    <location>
        <begin position="284"/>
        <end position="304"/>
    </location>
</feature>
<accession>A0A1F6FH73</accession>
<name>A0A1F6FH73_9BACT</name>
<dbReference type="AlphaFoldDB" id="A0A1F6FH73"/>
<evidence type="ECO:0000256" key="1">
    <source>
        <dbReference type="SAM" id="Coils"/>
    </source>
</evidence>
<dbReference type="InterPro" id="IPR036779">
    <property type="entry name" value="LysM_dom_sf"/>
</dbReference>